<name>A0AAD8A3T0_DIPPU</name>
<keyword evidence="10" id="KW-0326">Glycosidase</keyword>
<reference evidence="15" key="1">
    <citation type="journal article" date="2023" name="IScience">
        <title>Live-bearing cockroach genome reveals convergent evolutionary mechanisms linked to viviparity in insects and beyond.</title>
        <authorList>
            <person name="Fouks B."/>
            <person name="Harrison M.C."/>
            <person name="Mikhailova A.A."/>
            <person name="Marchal E."/>
            <person name="English S."/>
            <person name="Carruthers M."/>
            <person name="Jennings E.C."/>
            <person name="Chiamaka E.L."/>
            <person name="Frigard R.A."/>
            <person name="Pippel M."/>
            <person name="Attardo G.M."/>
            <person name="Benoit J.B."/>
            <person name="Bornberg-Bauer E."/>
            <person name="Tobe S.S."/>
        </authorList>
    </citation>
    <scope>NUCLEOTIDE SEQUENCE</scope>
    <source>
        <strain evidence="15">Stay&amp;Tobe</strain>
    </source>
</reference>
<evidence type="ECO:0000256" key="1">
    <source>
        <dbReference type="ARBA" id="ARBA00000829"/>
    </source>
</evidence>
<gene>
    <name evidence="15" type="ORF">L9F63_002072</name>
</gene>
<dbReference type="InterPro" id="IPR017853">
    <property type="entry name" value="GH"/>
</dbReference>
<dbReference type="PANTHER" id="PTHR43730:SF1">
    <property type="entry name" value="BETA-MANNOSIDASE"/>
    <property type="match status" value="1"/>
</dbReference>
<comment type="pathway">
    <text evidence="3">Glycan metabolism; N-glycan degradation.</text>
</comment>
<dbReference type="InterPro" id="IPR013783">
    <property type="entry name" value="Ig-like_fold"/>
</dbReference>
<keyword evidence="8" id="KW-0325">Glycoprotein</keyword>
<dbReference type="SUPFAM" id="SSF49785">
    <property type="entry name" value="Galactose-binding domain-like"/>
    <property type="match status" value="1"/>
</dbReference>
<keyword evidence="6 12" id="KW-0732">Signal</keyword>
<dbReference type="EMBL" id="JASPKZ010003868">
    <property type="protein sequence ID" value="KAJ9591466.1"/>
    <property type="molecule type" value="Genomic_DNA"/>
</dbReference>
<protein>
    <recommendedName>
        <fullName evidence="5">beta-mannosidase</fullName>
        <ecNumber evidence="5">3.2.1.25</ecNumber>
    </recommendedName>
    <alternativeName>
        <fullName evidence="11">Mannanase</fullName>
    </alternativeName>
</protein>
<dbReference type="InterPro" id="IPR008979">
    <property type="entry name" value="Galactose-bd-like_sf"/>
</dbReference>
<comment type="similarity">
    <text evidence="4">Belongs to the glycosyl hydrolase 2 family.</text>
</comment>
<dbReference type="Gene3D" id="2.60.120.260">
    <property type="entry name" value="Galactose-binding domain-like"/>
    <property type="match status" value="1"/>
</dbReference>
<evidence type="ECO:0000259" key="14">
    <source>
        <dbReference type="Pfam" id="PF22666"/>
    </source>
</evidence>
<evidence type="ECO:0000313" key="15">
    <source>
        <dbReference type="EMBL" id="KAJ9591466.1"/>
    </source>
</evidence>
<dbReference type="InterPro" id="IPR041447">
    <property type="entry name" value="Mannosidase_ig"/>
</dbReference>
<keyword evidence="16" id="KW-1185">Reference proteome</keyword>
<dbReference type="EC" id="3.2.1.25" evidence="5"/>
<keyword evidence="9" id="KW-0458">Lysosome</keyword>
<evidence type="ECO:0000256" key="3">
    <source>
        <dbReference type="ARBA" id="ARBA00004740"/>
    </source>
</evidence>
<evidence type="ECO:0000259" key="13">
    <source>
        <dbReference type="Pfam" id="PF17786"/>
    </source>
</evidence>
<dbReference type="AlphaFoldDB" id="A0AAD8A3T0"/>
<dbReference type="InterPro" id="IPR050887">
    <property type="entry name" value="Beta-mannosidase_GH2"/>
</dbReference>
<comment type="caution">
    <text evidence="15">The sequence shown here is derived from an EMBL/GenBank/DDBJ whole genome shotgun (WGS) entry which is preliminary data.</text>
</comment>
<feature type="domain" description="Mannosidase Ig/CBM-like" evidence="13">
    <location>
        <begin position="714"/>
        <end position="811"/>
    </location>
</feature>
<feature type="chain" id="PRO_5042073567" description="beta-mannosidase" evidence="12">
    <location>
        <begin position="21"/>
        <end position="841"/>
    </location>
</feature>
<keyword evidence="7" id="KW-0378">Hydrolase</keyword>
<dbReference type="InterPro" id="IPR036156">
    <property type="entry name" value="Beta-gal/glucu_dom_sf"/>
</dbReference>
<dbReference type="GO" id="GO:0006516">
    <property type="term" value="P:glycoprotein catabolic process"/>
    <property type="evidence" value="ECO:0007669"/>
    <property type="project" value="TreeGrafter"/>
</dbReference>
<reference evidence="15" key="2">
    <citation type="submission" date="2023-05" db="EMBL/GenBank/DDBJ databases">
        <authorList>
            <person name="Fouks B."/>
        </authorList>
    </citation>
    <scope>NUCLEOTIDE SEQUENCE</scope>
    <source>
        <strain evidence="15">Stay&amp;Tobe</strain>
        <tissue evidence="15">Testes</tissue>
    </source>
</reference>
<dbReference type="Gene3D" id="2.60.40.10">
    <property type="entry name" value="Immunoglobulins"/>
    <property type="match status" value="2"/>
</dbReference>
<evidence type="ECO:0000256" key="7">
    <source>
        <dbReference type="ARBA" id="ARBA00022801"/>
    </source>
</evidence>
<dbReference type="GO" id="GO:0005764">
    <property type="term" value="C:lysosome"/>
    <property type="evidence" value="ECO:0007669"/>
    <property type="project" value="UniProtKB-SubCell"/>
</dbReference>
<dbReference type="FunFam" id="2.60.120.260:FF:000060">
    <property type="entry name" value="Probable beta-mannosidase"/>
    <property type="match status" value="1"/>
</dbReference>
<evidence type="ECO:0000256" key="11">
    <source>
        <dbReference type="ARBA" id="ARBA00033445"/>
    </source>
</evidence>
<comment type="catalytic activity">
    <reaction evidence="1">
        <text>Hydrolysis of terminal, non-reducing beta-D-mannose residues in beta-D-mannosides.</text>
        <dbReference type="EC" id="3.2.1.25"/>
    </reaction>
</comment>
<evidence type="ECO:0000256" key="4">
    <source>
        <dbReference type="ARBA" id="ARBA00007401"/>
    </source>
</evidence>
<proteinExistence type="inferred from homology"/>
<evidence type="ECO:0000256" key="6">
    <source>
        <dbReference type="ARBA" id="ARBA00022729"/>
    </source>
</evidence>
<evidence type="ECO:0000256" key="9">
    <source>
        <dbReference type="ARBA" id="ARBA00023228"/>
    </source>
</evidence>
<feature type="signal peptide" evidence="12">
    <location>
        <begin position="1"/>
        <end position="20"/>
    </location>
</feature>
<dbReference type="GO" id="GO:0004567">
    <property type="term" value="F:beta-mannosidase activity"/>
    <property type="evidence" value="ECO:0007669"/>
    <property type="project" value="UniProtKB-EC"/>
</dbReference>
<evidence type="ECO:0000256" key="2">
    <source>
        <dbReference type="ARBA" id="ARBA00004371"/>
    </source>
</evidence>
<evidence type="ECO:0000256" key="10">
    <source>
        <dbReference type="ARBA" id="ARBA00023295"/>
    </source>
</evidence>
<dbReference type="Pfam" id="PF17786">
    <property type="entry name" value="Mannosidase_ig"/>
    <property type="match status" value="1"/>
</dbReference>
<dbReference type="PANTHER" id="PTHR43730">
    <property type="entry name" value="BETA-MANNOSIDASE"/>
    <property type="match status" value="1"/>
</dbReference>
<dbReference type="FunFam" id="3.20.20.80:FF:000035">
    <property type="entry name" value="Mannosidase beta"/>
    <property type="match status" value="1"/>
</dbReference>
<evidence type="ECO:0000256" key="5">
    <source>
        <dbReference type="ARBA" id="ARBA00012754"/>
    </source>
</evidence>
<dbReference type="Pfam" id="PF22666">
    <property type="entry name" value="Glyco_hydro_2_N2"/>
    <property type="match status" value="1"/>
</dbReference>
<dbReference type="SUPFAM" id="SSF49303">
    <property type="entry name" value="beta-Galactosidase/glucuronidase domain"/>
    <property type="match status" value="2"/>
</dbReference>
<organism evidence="15 16">
    <name type="scientific">Diploptera punctata</name>
    <name type="common">Pacific beetle cockroach</name>
    <dbReference type="NCBI Taxonomy" id="6984"/>
    <lineage>
        <taxon>Eukaryota</taxon>
        <taxon>Metazoa</taxon>
        <taxon>Ecdysozoa</taxon>
        <taxon>Arthropoda</taxon>
        <taxon>Hexapoda</taxon>
        <taxon>Insecta</taxon>
        <taxon>Pterygota</taxon>
        <taxon>Neoptera</taxon>
        <taxon>Polyneoptera</taxon>
        <taxon>Dictyoptera</taxon>
        <taxon>Blattodea</taxon>
        <taxon>Blaberoidea</taxon>
        <taxon>Blaberidae</taxon>
        <taxon>Diplopterinae</taxon>
        <taxon>Diploptera</taxon>
    </lineage>
</organism>
<feature type="domain" description="Beta-mannosidase-like galactose-binding" evidence="14">
    <location>
        <begin position="34"/>
        <end position="211"/>
    </location>
</feature>
<accession>A0AAD8A3T0</accession>
<dbReference type="InterPro" id="IPR054593">
    <property type="entry name" value="Beta-mannosidase-like_N2"/>
</dbReference>
<dbReference type="Gene3D" id="3.20.20.80">
    <property type="entry name" value="Glycosidases"/>
    <property type="match status" value="1"/>
</dbReference>
<evidence type="ECO:0000256" key="8">
    <source>
        <dbReference type="ARBA" id="ARBA00023180"/>
    </source>
</evidence>
<dbReference type="SUPFAM" id="SSF51445">
    <property type="entry name" value="(Trans)glycosidases"/>
    <property type="match status" value="1"/>
</dbReference>
<evidence type="ECO:0000313" key="16">
    <source>
        <dbReference type="Proteomes" id="UP001233999"/>
    </source>
</evidence>
<comment type="subcellular location">
    <subcellularLocation>
        <location evidence="2">Lysosome</location>
    </subcellularLocation>
</comment>
<sequence>MERVTLLIIVLYSLPLQIHTEQISLDETTGDGTWTVVNENGTYTAAATVPGGIYTDLSVAGILTQDIYYRFNDIEYRWVSKENWTYSRTFEVPESLLKKQQIFLVFYGVDTIASVYLNDQHIGDCENMFVRYAFPIKSFIQAGTNELQVKIQSPITAAQERFDKQAVEYIVPPTCLPDEYHGECHVNFLRKMQASFAWDWGPAFPSVGIWKSVVLEGFDTAVLREVITQTVESEYLWLVTVNIFLETESQMLTVSGNFSASIILQTSQISVTRNETLMPHSPGFFNTTLVLNIPKSQIQVWWPNGYGDQKLYSLEVVFSDEHNSKNTKTLKVGFRSIQLVQEPVEVGTVLTFYFKVNNVPIFAKGSNWIPSHVLPEKSAEPKRIEHLLESARIANMNMLRVWGGGLYESDLFYQLADEKGLLIWQDFMFACSMYPTDDNFLQSVSTEVTQQVRRLQHHPSIAIWAGNNENEAALRDNWYGTSNEFDLYKQDYVTLYVDIIRRNTMLLETVRPFVVSSPSNGLQSEDNGYIAKNPYDTRYGDVHYYMYIMNAWNPNLFSNTRFCSEYGYQSMPSFSSFEEISIPSDWSINSDFCNNRQHHPSGYNEIKYEINLNLEMPNNLTERQQFTAFIYFSQINQAMSYKTETEFYRRSRNLLTSDGEGLTMGALYWQLNDIWQAPSWASIEYSGKWKMIHYFAKDFFAPVLVSPFVTSDGVLEVHLISDKLEDLESQLTIFVYQWNSLTPIHSITSNHTVYNASVTKAFQSDLLEFLQTAGCGDAEPIKKCFLYFTLTSLDGSDISPHNFLFSQSLKDLTDFTAPTISVADISLASGTENVFQNTTGD</sequence>
<dbReference type="Proteomes" id="UP001233999">
    <property type="component" value="Unassembled WGS sequence"/>
</dbReference>
<evidence type="ECO:0000256" key="12">
    <source>
        <dbReference type="SAM" id="SignalP"/>
    </source>
</evidence>